<dbReference type="InterPro" id="IPR005475">
    <property type="entry name" value="Transketolase-like_Pyr-bd"/>
</dbReference>
<accession>A0A7V3ZK07</accession>
<dbReference type="SUPFAM" id="SSF52922">
    <property type="entry name" value="TK C-terminal domain-like"/>
    <property type="match status" value="1"/>
</dbReference>
<dbReference type="GO" id="GO:0019682">
    <property type="term" value="P:glyceraldehyde-3-phosphate metabolic process"/>
    <property type="evidence" value="ECO:0007669"/>
    <property type="project" value="UniProtKB-ARBA"/>
</dbReference>
<reference evidence="11" key="1">
    <citation type="journal article" date="2020" name="mSystems">
        <title>Genome- and Community-Level Interaction Insights into Carbon Utilization and Element Cycling Functions of Hydrothermarchaeota in Hydrothermal Sediment.</title>
        <authorList>
            <person name="Zhou Z."/>
            <person name="Liu Y."/>
            <person name="Xu W."/>
            <person name="Pan J."/>
            <person name="Luo Z.H."/>
            <person name="Li M."/>
        </authorList>
    </citation>
    <scope>NUCLEOTIDE SEQUENCE [LARGE SCALE GENOMIC DNA]</scope>
    <source>
        <strain evidence="11">SpSt-70</strain>
    </source>
</reference>
<protein>
    <submittedName>
        <fullName evidence="11">Transketolase</fullName>
        <ecNumber evidence="11">2.2.1.1</ecNumber>
    </submittedName>
</protein>
<dbReference type="RefSeq" id="WP_149122268.1">
    <property type="nucleotide sequence ID" value="NZ_VTFL01000001.1"/>
</dbReference>
<name>A0A7V3ZK07_DICTH</name>
<keyword evidence="8" id="KW-0460">Magnesium</keyword>
<evidence type="ECO:0000256" key="7">
    <source>
        <dbReference type="ARBA" id="ARBA00022723"/>
    </source>
</evidence>
<proteinExistence type="inferred from homology"/>
<evidence type="ECO:0000256" key="6">
    <source>
        <dbReference type="ARBA" id="ARBA00022679"/>
    </source>
</evidence>
<evidence type="ECO:0000256" key="1">
    <source>
        <dbReference type="ARBA" id="ARBA00001936"/>
    </source>
</evidence>
<evidence type="ECO:0000256" key="8">
    <source>
        <dbReference type="ARBA" id="ARBA00022842"/>
    </source>
</evidence>
<dbReference type="PROSITE" id="PS00801">
    <property type="entry name" value="TRANSKETOLASE_1"/>
    <property type="match status" value="1"/>
</dbReference>
<dbReference type="GO" id="GO:0046872">
    <property type="term" value="F:metal ion binding"/>
    <property type="evidence" value="ECO:0007669"/>
    <property type="project" value="UniProtKB-KW"/>
</dbReference>
<evidence type="ECO:0000259" key="10">
    <source>
        <dbReference type="SMART" id="SM00861"/>
    </source>
</evidence>
<sequence>MRRNRFTAEQVDEKDIEYLKALAHKCRGDILKMTTLAGSGHPGGSMSSIEMYLTLYYFANVDPKDPKNPDRDRIIISHGHTSPGVYSALGNLGFFNIDEAIAYFRLAGSIFEGHVERYVPGVEWSTGNLGQGLSAGCGMAISAKLLKKDFHVFVVMGDGEQQKGQISEARRFAKKYNLSNLTVLIDYNKLQLSGPLSEIMPQNIKENYLADGWEVIEVDGHDFKALYKAIREAIYDNKPTAILAHTIMGKGVSFMENKFEFHGRALKPDEYKKALEELGIEDDLEKYKKMREEFKPSGKHIIEPYTININIGTPFTYEKDAKIDNRGAFGKALADLGKLNVGKEGTTPIAVVDCDLMESVRTHEFGKIAPENFFEVGIQEHNAATLAGALSSQGVITFFADFGVFGVDETYNQHRLNDINFTNLKVIVTHCGLDVGEDGKTHQCIDYIGAFRNLFGFKIIVPADGNQTDRVIRYVAKEFGNFLVAMGRSVTPIITDENGNPLFGGNYEFIYGKMDKVRDGDKAAIIACGPMVAKAVQVWEKLKEKGIKIKVFNFTSPKEIDWNALSEAAKTGFVLTYEDHNVYTGIGSIIAEALLEGGYKVKFKKLGVKEYGLSGKPDALYKFQGLDVNSVVDLIIKELE</sequence>
<dbReference type="Gene3D" id="3.40.50.970">
    <property type="match status" value="2"/>
</dbReference>
<keyword evidence="6 11" id="KW-0808">Transferase</keyword>
<dbReference type="FunFam" id="3.40.50.970:FF:000129">
    <property type="entry name" value="Transketolase"/>
    <property type="match status" value="1"/>
</dbReference>
<feature type="domain" description="Transketolase-like pyrimidine-binding" evidence="10">
    <location>
        <begin position="323"/>
        <end position="493"/>
    </location>
</feature>
<gene>
    <name evidence="11" type="ORF">ENU78_07935</name>
</gene>
<organism evidence="11">
    <name type="scientific">Dictyoglomus thermophilum</name>
    <dbReference type="NCBI Taxonomy" id="14"/>
    <lineage>
        <taxon>Bacteria</taxon>
        <taxon>Pseudomonadati</taxon>
        <taxon>Dictyoglomota</taxon>
        <taxon>Dictyoglomia</taxon>
        <taxon>Dictyoglomales</taxon>
        <taxon>Dictyoglomaceae</taxon>
        <taxon>Dictyoglomus</taxon>
    </lineage>
</organism>
<dbReference type="InterPro" id="IPR005474">
    <property type="entry name" value="Transketolase_N"/>
</dbReference>
<comment type="cofactor">
    <cofactor evidence="2">
        <name>Mg(2+)</name>
        <dbReference type="ChEBI" id="CHEBI:18420"/>
    </cofactor>
</comment>
<evidence type="ECO:0000313" key="11">
    <source>
        <dbReference type="EMBL" id="HGK24338.1"/>
    </source>
</evidence>
<evidence type="ECO:0000256" key="4">
    <source>
        <dbReference type="ARBA" id="ARBA00007131"/>
    </source>
</evidence>
<dbReference type="PANTHER" id="PTHR43825">
    <property type="entry name" value="PYRUVATE DEHYDROGENASE E1 COMPONENT"/>
    <property type="match status" value="1"/>
</dbReference>
<dbReference type="CDD" id="cd02012">
    <property type="entry name" value="TPP_TK"/>
    <property type="match status" value="1"/>
</dbReference>
<comment type="caution">
    <text evidence="11">The sequence shown here is derived from an EMBL/GenBank/DDBJ whole genome shotgun (WGS) entry which is preliminary data.</text>
</comment>
<evidence type="ECO:0000256" key="5">
    <source>
        <dbReference type="ARBA" id="ARBA00011738"/>
    </source>
</evidence>
<dbReference type="SUPFAM" id="SSF52518">
    <property type="entry name" value="Thiamin diphosphate-binding fold (THDP-binding)"/>
    <property type="match status" value="2"/>
</dbReference>
<comment type="cofactor">
    <cofactor evidence="3">
        <name>thiamine diphosphate</name>
        <dbReference type="ChEBI" id="CHEBI:58937"/>
    </cofactor>
</comment>
<dbReference type="PANTHER" id="PTHR43825:SF1">
    <property type="entry name" value="TRANSKETOLASE-LIKE PYRIMIDINE-BINDING DOMAIN-CONTAINING PROTEIN"/>
    <property type="match status" value="1"/>
</dbReference>
<dbReference type="AlphaFoldDB" id="A0A7V3ZK07"/>
<dbReference type="GO" id="GO:0005737">
    <property type="term" value="C:cytoplasm"/>
    <property type="evidence" value="ECO:0007669"/>
    <property type="project" value="UniProtKB-ARBA"/>
</dbReference>
<evidence type="ECO:0000256" key="2">
    <source>
        <dbReference type="ARBA" id="ARBA00001946"/>
    </source>
</evidence>
<dbReference type="Gene3D" id="3.40.50.920">
    <property type="match status" value="1"/>
</dbReference>
<dbReference type="Pfam" id="PF02779">
    <property type="entry name" value="Transket_pyr"/>
    <property type="match status" value="1"/>
</dbReference>
<dbReference type="Pfam" id="PF00456">
    <property type="entry name" value="Transketolase_N"/>
    <property type="match status" value="1"/>
</dbReference>
<dbReference type="CDD" id="cd07033">
    <property type="entry name" value="TPP_PYR_DXS_TK_like"/>
    <property type="match status" value="1"/>
</dbReference>
<dbReference type="InterPro" id="IPR009014">
    <property type="entry name" value="Transketo_C/PFOR_II"/>
</dbReference>
<comment type="similarity">
    <text evidence="4">Belongs to the transketolase family.</text>
</comment>
<dbReference type="InterPro" id="IPR051157">
    <property type="entry name" value="PDH/Transketolase"/>
</dbReference>
<dbReference type="NCBIfam" id="NF004556">
    <property type="entry name" value="PRK05899.2-2"/>
    <property type="match status" value="1"/>
</dbReference>
<keyword evidence="7" id="KW-0479">Metal-binding</keyword>
<dbReference type="Pfam" id="PF02780">
    <property type="entry name" value="Transketolase_C"/>
    <property type="match status" value="1"/>
</dbReference>
<dbReference type="SMART" id="SM00861">
    <property type="entry name" value="Transket_pyr"/>
    <property type="match status" value="1"/>
</dbReference>
<dbReference type="EMBL" id="DTDV01000020">
    <property type="protein sequence ID" value="HGK24338.1"/>
    <property type="molecule type" value="Genomic_DNA"/>
</dbReference>
<dbReference type="GO" id="GO:0004802">
    <property type="term" value="F:transketolase activity"/>
    <property type="evidence" value="ECO:0007669"/>
    <property type="project" value="UniProtKB-EC"/>
</dbReference>
<dbReference type="InterPro" id="IPR033248">
    <property type="entry name" value="Transketolase_C"/>
</dbReference>
<dbReference type="InterPro" id="IPR049557">
    <property type="entry name" value="Transketolase_CS"/>
</dbReference>
<comment type="subunit">
    <text evidence="5">Homodimer.</text>
</comment>
<keyword evidence="9" id="KW-0786">Thiamine pyrophosphate</keyword>
<comment type="cofactor">
    <cofactor evidence="1">
        <name>Mn(2+)</name>
        <dbReference type="ChEBI" id="CHEBI:29035"/>
    </cofactor>
</comment>
<evidence type="ECO:0000256" key="9">
    <source>
        <dbReference type="ARBA" id="ARBA00023052"/>
    </source>
</evidence>
<evidence type="ECO:0000256" key="3">
    <source>
        <dbReference type="ARBA" id="ARBA00001964"/>
    </source>
</evidence>
<dbReference type="EC" id="2.2.1.1" evidence="11"/>
<dbReference type="InterPro" id="IPR029061">
    <property type="entry name" value="THDP-binding"/>
</dbReference>